<dbReference type="CDD" id="cd04301">
    <property type="entry name" value="NAT_SF"/>
    <property type="match status" value="1"/>
</dbReference>
<comment type="caution">
    <text evidence="4">The sequence shown here is derived from an EMBL/GenBank/DDBJ whole genome shotgun (WGS) entry which is preliminary data.</text>
</comment>
<keyword evidence="2" id="KW-0012">Acyltransferase</keyword>
<dbReference type="InterPro" id="IPR000182">
    <property type="entry name" value="GNAT_dom"/>
</dbReference>
<dbReference type="InterPro" id="IPR051016">
    <property type="entry name" value="Diverse_Substrate_AcTransf"/>
</dbReference>
<evidence type="ECO:0000313" key="5">
    <source>
        <dbReference type="Proteomes" id="UP001165422"/>
    </source>
</evidence>
<evidence type="ECO:0000259" key="3">
    <source>
        <dbReference type="PROSITE" id="PS51186"/>
    </source>
</evidence>
<evidence type="ECO:0000313" key="4">
    <source>
        <dbReference type="EMBL" id="MCC9294910.1"/>
    </source>
</evidence>
<accession>A0ABS8N522</accession>
<protein>
    <submittedName>
        <fullName evidence="4">GNAT family N-acetyltransferase</fullName>
    </submittedName>
</protein>
<dbReference type="Gene3D" id="3.40.630.30">
    <property type="match status" value="1"/>
</dbReference>
<dbReference type="Proteomes" id="UP001165422">
    <property type="component" value="Unassembled WGS sequence"/>
</dbReference>
<name>A0ABS8N522_9CLOT</name>
<dbReference type="RefSeq" id="WP_150358442.1">
    <property type="nucleotide sequence ID" value="NZ_JAJJPB010000008.1"/>
</dbReference>
<reference evidence="4" key="1">
    <citation type="submission" date="2021-11" db="EMBL/GenBank/DDBJ databases">
        <authorList>
            <person name="Qingchun L."/>
            <person name="Dong Z."/>
            <person name="Zongwei Q."/>
            <person name="Jia Z."/>
            <person name="Duotao L."/>
        </authorList>
    </citation>
    <scope>NUCLEOTIDE SEQUENCE</scope>
    <source>
        <strain evidence="4">WLY-B-L2</strain>
    </source>
</reference>
<keyword evidence="1" id="KW-0808">Transferase</keyword>
<dbReference type="PROSITE" id="PS51186">
    <property type="entry name" value="GNAT"/>
    <property type="match status" value="1"/>
</dbReference>
<organism evidence="4 5">
    <name type="scientific">Clostridium aromativorans</name>
    <dbReference type="NCBI Taxonomy" id="2836848"/>
    <lineage>
        <taxon>Bacteria</taxon>
        <taxon>Bacillati</taxon>
        <taxon>Bacillota</taxon>
        <taxon>Clostridia</taxon>
        <taxon>Eubacteriales</taxon>
        <taxon>Clostridiaceae</taxon>
        <taxon>Clostridium</taxon>
    </lineage>
</organism>
<evidence type="ECO:0000256" key="2">
    <source>
        <dbReference type="ARBA" id="ARBA00023315"/>
    </source>
</evidence>
<proteinExistence type="predicted"/>
<dbReference type="PANTHER" id="PTHR10545">
    <property type="entry name" value="DIAMINE N-ACETYLTRANSFERASE"/>
    <property type="match status" value="1"/>
</dbReference>
<sequence>MEVIKTKNPRFTIRFAVPGEAEMVLEFMRKLGAYQKMSDKITATEEDIYKLLSDKKGGAIFGDYDGKTVAFIYFCRNSSAFIGQAGIYIDGFYVDETMRFKGLGKIMMSFMSRFAIESDCRRLEWGCLNWNTPSIKFYKDRGAVAVDTMTVYRLPPDKLKENAALF</sequence>
<gene>
    <name evidence="4" type="ORF">LN736_08590</name>
</gene>
<feature type="domain" description="N-acetyltransferase" evidence="3">
    <location>
        <begin position="11"/>
        <end position="161"/>
    </location>
</feature>
<dbReference type="PANTHER" id="PTHR10545:SF29">
    <property type="entry name" value="GH14572P-RELATED"/>
    <property type="match status" value="1"/>
</dbReference>
<dbReference type="SUPFAM" id="SSF55729">
    <property type="entry name" value="Acyl-CoA N-acyltransferases (Nat)"/>
    <property type="match status" value="1"/>
</dbReference>
<keyword evidence="5" id="KW-1185">Reference proteome</keyword>
<dbReference type="Pfam" id="PF00583">
    <property type="entry name" value="Acetyltransf_1"/>
    <property type="match status" value="1"/>
</dbReference>
<dbReference type="EMBL" id="JAJJPB010000008">
    <property type="protein sequence ID" value="MCC9294910.1"/>
    <property type="molecule type" value="Genomic_DNA"/>
</dbReference>
<dbReference type="InterPro" id="IPR016181">
    <property type="entry name" value="Acyl_CoA_acyltransferase"/>
</dbReference>
<evidence type="ECO:0000256" key="1">
    <source>
        <dbReference type="ARBA" id="ARBA00022679"/>
    </source>
</evidence>